<dbReference type="GO" id="GO:0005886">
    <property type="term" value="C:plasma membrane"/>
    <property type="evidence" value="ECO:0007669"/>
    <property type="project" value="TreeGrafter"/>
</dbReference>
<sequence>MATLVLGLLVAPCPTAVSVKTRRSSCPDQCDGISIAYPFGIGADCSLPGFNLTCAKGANNTSSLLLGNPSIQVWDLDWGPWVRYPFPAVHTNISYSVKLIPAQNYSVHWEAPGRPFAISGSSNMALFVVGCSVKAMLFTGDSAVELGNCYVACMGGSQVGLGYCSIAITVTLRSFTLNISSHTKSSSSAGAIEQVSVFITDQLFLLLDLHDYDYPAALMSWAIPNQLNCKRAKEDKASYACVSSHSNCQEAPIGGYFCNCSQGFYGNPYVVNGCVLPDPPAPTPAPAPSHDFHEELGCFAKLPLYLTCNPRPSPILQMPDGSVVTDISIDEGILRILNLSDTGSSLAYLGAPLYSFSGEHGVLRWAVDNKTCKDAMASEDYRCFSNSDCLDVTDEILSLKHVGYQCKCSHGFGGNPYLRYGCTSISTGKHQRESKLVILGVTIGLSSGGGILFLGADLCTSYTEMEEAFEKQLRKRYFHKNKGHPVDQRVVAIKRSKVEASSEIEQFINEVSILSRINHRNVVKLLFLCLEAEVPLLVYEFISNGTLYDLLHHEQNAGVNSSQRCQEHEAYFLMSSYIAKVSDFGASRSIPIDQTHLVTAVQGTFGYLDPEYYHTGQLNEKSDVYSFGVILLELLTRKKPIFENENGEKQNLSNYFLWVIGERPLEEVVDKQILSVESEEAIRSMVRLAEECLSLTRGDRPTMKDVEMRLQMLRGRQSVAPPRCDGERRGAVPVPAGQNGSRRYSLEQEFLSSASVPR</sequence>
<keyword evidence="4" id="KW-0067">ATP-binding</keyword>
<feature type="domain" description="Protein kinase" evidence="9">
    <location>
        <begin position="462"/>
        <end position="713"/>
    </location>
</feature>
<evidence type="ECO:0000256" key="1">
    <source>
        <dbReference type="ARBA" id="ARBA00004479"/>
    </source>
</evidence>
<keyword evidence="2 8" id="KW-0732">Signal</keyword>
<dbReference type="InterPro" id="IPR001245">
    <property type="entry name" value="Ser-Thr/Tyr_kinase_cat_dom"/>
</dbReference>
<evidence type="ECO:0000256" key="7">
    <source>
        <dbReference type="SAM" id="MobiDB-lite"/>
    </source>
</evidence>
<keyword evidence="6" id="KW-0325">Glycoprotein</keyword>
<dbReference type="GO" id="GO:0005524">
    <property type="term" value="F:ATP binding"/>
    <property type="evidence" value="ECO:0007669"/>
    <property type="project" value="UniProtKB-KW"/>
</dbReference>
<dbReference type="GO" id="GO:0007166">
    <property type="term" value="P:cell surface receptor signaling pathway"/>
    <property type="evidence" value="ECO:0007669"/>
    <property type="project" value="InterPro"/>
</dbReference>
<evidence type="ECO:0000256" key="5">
    <source>
        <dbReference type="ARBA" id="ARBA00023157"/>
    </source>
</evidence>
<protein>
    <recommendedName>
        <fullName evidence="9">Protein kinase domain-containing protein</fullName>
    </recommendedName>
</protein>
<dbReference type="EMBL" id="CAJGYO010000012">
    <property type="protein sequence ID" value="CAD6263005.1"/>
    <property type="molecule type" value="Genomic_DNA"/>
</dbReference>
<dbReference type="GO" id="GO:0030247">
    <property type="term" value="F:polysaccharide binding"/>
    <property type="evidence" value="ECO:0007669"/>
    <property type="project" value="InterPro"/>
</dbReference>
<feature type="region of interest" description="Disordered" evidence="7">
    <location>
        <begin position="718"/>
        <end position="758"/>
    </location>
</feature>
<dbReference type="SUPFAM" id="SSF56112">
    <property type="entry name" value="Protein kinase-like (PK-like)"/>
    <property type="match status" value="1"/>
</dbReference>
<evidence type="ECO:0000256" key="6">
    <source>
        <dbReference type="ARBA" id="ARBA00023180"/>
    </source>
</evidence>
<dbReference type="InterPro" id="IPR025287">
    <property type="entry name" value="WAK_GUB"/>
</dbReference>
<evidence type="ECO:0000256" key="8">
    <source>
        <dbReference type="SAM" id="SignalP"/>
    </source>
</evidence>
<dbReference type="Pfam" id="PF07714">
    <property type="entry name" value="PK_Tyr_Ser-Thr"/>
    <property type="match status" value="1"/>
</dbReference>
<dbReference type="Gene3D" id="3.30.200.20">
    <property type="entry name" value="Phosphorylase Kinase, domain 1"/>
    <property type="match status" value="1"/>
</dbReference>
<keyword evidence="11" id="KW-1185">Reference proteome</keyword>
<evidence type="ECO:0000256" key="2">
    <source>
        <dbReference type="ARBA" id="ARBA00022729"/>
    </source>
</evidence>
<reference evidence="10" key="1">
    <citation type="submission" date="2020-10" db="EMBL/GenBank/DDBJ databases">
        <authorList>
            <person name="Han B."/>
            <person name="Lu T."/>
            <person name="Zhao Q."/>
            <person name="Huang X."/>
            <person name="Zhao Y."/>
        </authorList>
    </citation>
    <scope>NUCLEOTIDE SEQUENCE</scope>
</reference>
<dbReference type="Proteomes" id="UP000604825">
    <property type="component" value="Unassembled WGS sequence"/>
</dbReference>
<proteinExistence type="predicted"/>
<keyword evidence="3" id="KW-0547">Nucleotide-binding</keyword>
<feature type="chain" id="PRO_5032645143" description="Protein kinase domain-containing protein" evidence="8">
    <location>
        <begin position="19"/>
        <end position="758"/>
    </location>
</feature>
<dbReference type="InterPro" id="IPR045274">
    <property type="entry name" value="WAK-like"/>
</dbReference>
<accession>A0A811R1Q0</accession>
<dbReference type="Gene3D" id="1.10.510.10">
    <property type="entry name" value="Transferase(Phosphotransferase) domain 1"/>
    <property type="match status" value="1"/>
</dbReference>
<comment type="caution">
    <text evidence="10">The sequence shown here is derived from an EMBL/GenBank/DDBJ whole genome shotgun (WGS) entry which is preliminary data.</text>
</comment>
<dbReference type="Pfam" id="PF13947">
    <property type="entry name" value="GUB_WAK_bind"/>
    <property type="match status" value="1"/>
</dbReference>
<dbReference type="AlphaFoldDB" id="A0A811R1Q0"/>
<dbReference type="Pfam" id="PF00069">
    <property type="entry name" value="Pkinase"/>
    <property type="match status" value="1"/>
</dbReference>
<dbReference type="PANTHER" id="PTHR27005">
    <property type="entry name" value="WALL-ASSOCIATED RECEPTOR KINASE-LIKE 21"/>
    <property type="match status" value="1"/>
</dbReference>
<keyword evidence="5" id="KW-1015">Disulfide bond</keyword>
<dbReference type="PANTHER" id="PTHR27005:SF525">
    <property type="entry name" value="PROTEIN KINASE DOMAIN-CONTAINING PROTEIN"/>
    <property type="match status" value="1"/>
</dbReference>
<evidence type="ECO:0000259" key="9">
    <source>
        <dbReference type="PROSITE" id="PS50011"/>
    </source>
</evidence>
<evidence type="ECO:0000256" key="3">
    <source>
        <dbReference type="ARBA" id="ARBA00022741"/>
    </source>
</evidence>
<dbReference type="OrthoDB" id="4062651at2759"/>
<dbReference type="InterPro" id="IPR000719">
    <property type="entry name" value="Prot_kinase_dom"/>
</dbReference>
<gene>
    <name evidence="10" type="ORF">NCGR_LOCUS46326</name>
</gene>
<evidence type="ECO:0000313" key="11">
    <source>
        <dbReference type="Proteomes" id="UP000604825"/>
    </source>
</evidence>
<evidence type="ECO:0000256" key="4">
    <source>
        <dbReference type="ARBA" id="ARBA00022840"/>
    </source>
</evidence>
<comment type="subcellular location">
    <subcellularLocation>
        <location evidence="1">Membrane</location>
        <topology evidence="1">Single-pass type I membrane protein</topology>
    </subcellularLocation>
</comment>
<organism evidence="10 11">
    <name type="scientific">Miscanthus lutarioriparius</name>
    <dbReference type="NCBI Taxonomy" id="422564"/>
    <lineage>
        <taxon>Eukaryota</taxon>
        <taxon>Viridiplantae</taxon>
        <taxon>Streptophyta</taxon>
        <taxon>Embryophyta</taxon>
        <taxon>Tracheophyta</taxon>
        <taxon>Spermatophyta</taxon>
        <taxon>Magnoliopsida</taxon>
        <taxon>Liliopsida</taxon>
        <taxon>Poales</taxon>
        <taxon>Poaceae</taxon>
        <taxon>PACMAD clade</taxon>
        <taxon>Panicoideae</taxon>
        <taxon>Andropogonodae</taxon>
        <taxon>Andropogoneae</taxon>
        <taxon>Saccharinae</taxon>
        <taxon>Miscanthus</taxon>
    </lineage>
</organism>
<dbReference type="PROSITE" id="PS50011">
    <property type="entry name" value="PROTEIN_KINASE_DOM"/>
    <property type="match status" value="1"/>
</dbReference>
<evidence type="ECO:0000313" key="10">
    <source>
        <dbReference type="EMBL" id="CAD6263005.1"/>
    </source>
</evidence>
<name>A0A811R1Q0_9POAL</name>
<feature type="signal peptide" evidence="8">
    <location>
        <begin position="1"/>
        <end position="18"/>
    </location>
</feature>
<dbReference type="InterPro" id="IPR011009">
    <property type="entry name" value="Kinase-like_dom_sf"/>
</dbReference>
<dbReference type="GO" id="GO:0004674">
    <property type="term" value="F:protein serine/threonine kinase activity"/>
    <property type="evidence" value="ECO:0007669"/>
    <property type="project" value="TreeGrafter"/>
</dbReference>